<accession>A0A177F7V4</accession>
<comment type="similarity">
    <text evidence="3">Belongs to the misato family.</text>
</comment>
<dbReference type="Pfam" id="PF10644">
    <property type="entry name" value="Misat_Tub_SegII"/>
    <property type="match status" value="1"/>
</dbReference>
<evidence type="ECO:0000256" key="4">
    <source>
        <dbReference type="ARBA" id="ARBA00014097"/>
    </source>
</evidence>
<dbReference type="InterPro" id="IPR049942">
    <property type="entry name" value="DML1/Misato"/>
</dbReference>
<evidence type="ECO:0000256" key="1">
    <source>
        <dbReference type="ARBA" id="ARBA00003757"/>
    </source>
</evidence>
<dbReference type="GeneID" id="34601417"/>
<feature type="region of interest" description="Disordered" evidence="7">
    <location>
        <begin position="501"/>
        <end position="569"/>
    </location>
</feature>
<dbReference type="Gene3D" id="3.40.50.1440">
    <property type="entry name" value="Tubulin/FtsZ, GTPase domain"/>
    <property type="match status" value="1"/>
</dbReference>
<dbReference type="InterPro" id="IPR029209">
    <property type="entry name" value="DML1/Misato_tubulin"/>
</dbReference>
<dbReference type="GO" id="GO:0007005">
    <property type="term" value="P:mitochondrion organization"/>
    <property type="evidence" value="ECO:0007669"/>
    <property type="project" value="InterPro"/>
</dbReference>
<protein>
    <recommendedName>
        <fullName evidence="4">Protein DML1</fullName>
    </recommendedName>
    <alternativeName>
        <fullName evidence="5">Protein dml1</fullName>
    </alternativeName>
</protein>
<comment type="subcellular location">
    <subcellularLocation>
        <location evidence="2">Mitochondrion</location>
    </subcellularLocation>
</comment>
<evidence type="ECO:0000259" key="9">
    <source>
        <dbReference type="Pfam" id="PF14881"/>
    </source>
</evidence>
<evidence type="ECO:0000256" key="7">
    <source>
        <dbReference type="SAM" id="MobiDB-lite"/>
    </source>
</evidence>
<dbReference type="OrthoDB" id="271881at2759"/>
<feature type="region of interest" description="Disordered" evidence="7">
    <location>
        <begin position="647"/>
        <end position="684"/>
    </location>
</feature>
<sequence length="788" mass="86181">MHEIITLQLGNKSNYLATHFWNAQESYFTYSSDEVLLVNPDIHFRPGLGSDGSETFTPRTIIYDLKGGFGTLRKFNALYDIQDESHPPLGLWDGNTARHLQQPIEPSEFQRNLDLGLPTAQLHASDVRYWSDFNRVLYHPRSIVQLHEYELNSQLMPFENWSAGGDLFESLDKEVDLLDRDVRPFVEECDQVQGFQLFTGADDAWGGFAANYVDNGHQGMSTPVLSRQIAQWDQEKGSVRVCNAARTLQSIGQQASAYIRLATPPAVLPRYVHLDNGSDWMNTALLCAGVESVTLPTRLHAEVGKRGSLGLLEDTLNTNGVQNVFELHASVTSSNVGASHSSNGVAIVQGNGHQGNQSANVPEPSDFDLDYSPSLSKPSARRSNHVFAQVECERDHLESGTRPLTLNPEERLRRRLNEESVVELFQTSLQFPLLDTFPDTLFETSRRPSGLDVSAALGCNSRMKSRILDLRDLTARLMPREEREAHYNDLTQMAQNYGIGWESGSDSGIDDDTTTTTTTSSSTVAPTSWNDWTSTTTTTTPSSTVAPTTWNDWTSTTTTTTKSVAPTTWNDWTSTTTTTTKSVAPTTWNDWTSTTTTTTKSVAPTTWNDWTSTTTTTTKSVAPTTWNDWTSTTTTTTKSVAPTTWNDWTSTTTTTPVPVQPTTSHWQDWSSATTTPVPVQPTTSQWQDWTPAPAPAPVESTPSPVTSWAEWSTPSAPEFSTWATVAVSSSTYAPPPAPVVSSSVWTSVAPVASTTAPAPVATYTGAASSNNKPAVAFLAGIVGLVALA</sequence>
<dbReference type="Proteomes" id="UP000077002">
    <property type="component" value="Unassembled WGS sequence"/>
</dbReference>
<proteinExistence type="inferred from homology"/>
<evidence type="ECO:0000256" key="6">
    <source>
        <dbReference type="ARBA" id="ARBA00023128"/>
    </source>
</evidence>
<dbReference type="InterPro" id="IPR019605">
    <property type="entry name" value="Misato_II_tubulin-like"/>
</dbReference>
<feature type="domain" description="Misato Segment II tubulin-like" evidence="8">
    <location>
        <begin position="2"/>
        <end position="114"/>
    </location>
</feature>
<keyword evidence="6" id="KW-0496">Mitochondrion</keyword>
<evidence type="ECO:0000259" key="8">
    <source>
        <dbReference type="Pfam" id="PF10644"/>
    </source>
</evidence>
<evidence type="ECO:0000313" key="10">
    <source>
        <dbReference type="EMBL" id="OAG39429.1"/>
    </source>
</evidence>
<dbReference type="RefSeq" id="XP_022511381.1">
    <property type="nucleotide sequence ID" value="XM_022656218.1"/>
</dbReference>
<dbReference type="Pfam" id="PF14881">
    <property type="entry name" value="Tubulin_3"/>
    <property type="match status" value="1"/>
</dbReference>
<keyword evidence="11" id="KW-1185">Reference proteome</keyword>
<gene>
    <name evidence="10" type="ORF">AYO21_06257</name>
</gene>
<evidence type="ECO:0000256" key="2">
    <source>
        <dbReference type="ARBA" id="ARBA00004173"/>
    </source>
</evidence>
<dbReference type="EMBL" id="LVKK01000043">
    <property type="protein sequence ID" value="OAG39429.1"/>
    <property type="molecule type" value="Genomic_DNA"/>
</dbReference>
<dbReference type="PANTHER" id="PTHR13391:SF0">
    <property type="entry name" value="PROTEIN MISATO HOMOLOG 1"/>
    <property type="match status" value="1"/>
</dbReference>
<feature type="region of interest" description="Disordered" evidence="7">
    <location>
        <begin position="342"/>
        <end position="366"/>
    </location>
</feature>
<dbReference type="PANTHER" id="PTHR13391">
    <property type="entry name" value="MITOCHONDRIAL DISTRIBUTION REGULATOR MISATO"/>
    <property type="match status" value="1"/>
</dbReference>
<feature type="compositionally biased region" description="Low complexity" evidence="7">
    <location>
        <begin position="514"/>
        <end position="569"/>
    </location>
</feature>
<dbReference type="GO" id="GO:0005739">
    <property type="term" value="C:mitochondrion"/>
    <property type="evidence" value="ECO:0007669"/>
    <property type="project" value="UniProtKB-SubCell"/>
</dbReference>
<evidence type="ECO:0000256" key="5">
    <source>
        <dbReference type="ARBA" id="ARBA00022030"/>
    </source>
</evidence>
<reference evidence="10 11" key="1">
    <citation type="submission" date="2016-03" db="EMBL/GenBank/DDBJ databases">
        <title>Draft genome sequence of the Fonsecaea monophora CBS 269.37.</title>
        <authorList>
            <person name="Bombassaro A."/>
            <person name="Vinicius W.A."/>
            <person name="De Hoog S."/>
            <person name="Sun J."/>
            <person name="Souza E.M."/>
            <person name="Raittz R.T."/>
            <person name="Costa F."/>
            <person name="Leao A.C."/>
            <person name="Tadra-Sfeir M.Z."/>
            <person name="Baura V."/>
            <person name="Balsanelli E."/>
            <person name="Pedrosa F.O."/>
            <person name="Moreno L.F."/>
            <person name="Steffens M.B."/>
            <person name="Xi L."/>
            <person name="Bocca A.L."/>
            <person name="Felipe M.S."/>
            <person name="Teixeira M."/>
            <person name="Telles Filho F.Q."/>
            <person name="Azevedo C.M."/>
            <person name="Gomes R."/>
            <person name="Vicente V.A."/>
        </authorList>
    </citation>
    <scope>NUCLEOTIDE SEQUENCE [LARGE SCALE GENOMIC DNA]</scope>
    <source>
        <strain evidence="10 11">CBS 269.37</strain>
    </source>
</reference>
<comment type="function">
    <text evidence="1">Involved in the partitioning of the mitochondrial organelle and mitochondrial DNA (mtDNA) inheritance.</text>
</comment>
<dbReference type="SUPFAM" id="SSF52490">
    <property type="entry name" value="Tubulin nucleotide-binding domain-like"/>
    <property type="match status" value="1"/>
</dbReference>
<evidence type="ECO:0000313" key="11">
    <source>
        <dbReference type="Proteomes" id="UP000077002"/>
    </source>
</evidence>
<comment type="caution">
    <text evidence="10">The sequence shown here is derived from an EMBL/GenBank/DDBJ whole genome shotgun (WGS) entry which is preliminary data.</text>
</comment>
<organism evidence="10 11">
    <name type="scientific">Fonsecaea monophora</name>
    <dbReference type="NCBI Taxonomy" id="254056"/>
    <lineage>
        <taxon>Eukaryota</taxon>
        <taxon>Fungi</taxon>
        <taxon>Dikarya</taxon>
        <taxon>Ascomycota</taxon>
        <taxon>Pezizomycotina</taxon>
        <taxon>Eurotiomycetes</taxon>
        <taxon>Chaetothyriomycetidae</taxon>
        <taxon>Chaetothyriales</taxon>
        <taxon>Herpotrichiellaceae</taxon>
        <taxon>Fonsecaea</taxon>
    </lineage>
</organism>
<dbReference type="InterPro" id="IPR036525">
    <property type="entry name" value="Tubulin/FtsZ_GTPase_sf"/>
</dbReference>
<evidence type="ECO:0000256" key="3">
    <source>
        <dbReference type="ARBA" id="ARBA00008507"/>
    </source>
</evidence>
<feature type="domain" description="DML1/Misato tubulin" evidence="9">
    <location>
        <begin position="120"/>
        <end position="299"/>
    </location>
</feature>
<name>A0A177F7V4_9EURO</name>
<dbReference type="AlphaFoldDB" id="A0A177F7V4"/>